<dbReference type="GO" id="GO:0005524">
    <property type="term" value="F:ATP binding"/>
    <property type="evidence" value="ECO:0007669"/>
    <property type="project" value="UniProtKB-KW"/>
</dbReference>
<comment type="similarity">
    <text evidence="4">Belongs to the ABC transporter superfamily. Macrolide exporter (TC 3.A.1.122) family.</text>
</comment>
<evidence type="ECO:0000259" key="5">
    <source>
        <dbReference type="PROSITE" id="PS50893"/>
    </source>
</evidence>
<dbReference type="InterPro" id="IPR003439">
    <property type="entry name" value="ABC_transporter-like_ATP-bd"/>
</dbReference>
<dbReference type="GO" id="GO:0005886">
    <property type="term" value="C:plasma membrane"/>
    <property type="evidence" value="ECO:0007669"/>
    <property type="project" value="TreeGrafter"/>
</dbReference>
<keyword evidence="7" id="KW-1185">Reference proteome</keyword>
<evidence type="ECO:0000313" key="7">
    <source>
        <dbReference type="Proteomes" id="UP000189981"/>
    </source>
</evidence>
<organism evidence="6 7">
    <name type="scientific">Daejeonella lutea</name>
    <dbReference type="NCBI Taxonomy" id="572036"/>
    <lineage>
        <taxon>Bacteria</taxon>
        <taxon>Pseudomonadati</taxon>
        <taxon>Bacteroidota</taxon>
        <taxon>Sphingobacteriia</taxon>
        <taxon>Sphingobacteriales</taxon>
        <taxon>Sphingobacteriaceae</taxon>
        <taxon>Daejeonella</taxon>
    </lineage>
</organism>
<dbReference type="Proteomes" id="UP000189981">
    <property type="component" value="Unassembled WGS sequence"/>
</dbReference>
<dbReference type="CDD" id="cd03255">
    <property type="entry name" value="ABC_MJ0796_LolCDE_FtsE"/>
    <property type="match status" value="1"/>
</dbReference>
<name>A0A1T5B5G9_9SPHI</name>
<keyword evidence="1" id="KW-0813">Transport</keyword>
<dbReference type="FunFam" id="3.40.50.300:FF:000032">
    <property type="entry name" value="Export ABC transporter ATP-binding protein"/>
    <property type="match status" value="1"/>
</dbReference>
<accession>A0A1T5B5G9</accession>
<dbReference type="InterPro" id="IPR003593">
    <property type="entry name" value="AAA+_ATPase"/>
</dbReference>
<evidence type="ECO:0000313" key="6">
    <source>
        <dbReference type="EMBL" id="SKB42466.1"/>
    </source>
</evidence>
<sequence>MQVGRQSNNKKQMAKESLITLTDIGRKYVIGAETIHALKSVSLTINKGEFVALMGPSGSGKSTLMNILGCLDTPTKGIYILNGNQVSEMTDSDLAEVRNKEIGFVFQTFNLLPRSSSLENVALPLVYAGIGRSERESRAQQTLENVGLGNRVHHKPNELSGGQRQRVAVARALVNNPSIILADEPTGNLDTKTSVEIMGLLEEIHSKGNTIILVTHEEDIAQHAHRIVRMRDGLIENDYQNENIKTVSPRLEKMKGSDFEKIE</sequence>
<dbReference type="PANTHER" id="PTHR24220">
    <property type="entry name" value="IMPORT ATP-BINDING PROTEIN"/>
    <property type="match status" value="1"/>
</dbReference>
<dbReference type="InterPro" id="IPR017871">
    <property type="entry name" value="ABC_transporter-like_CS"/>
</dbReference>
<proteinExistence type="inferred from homology"/>
<keyword evidence="2" id="KW-0547">Nucleotide-binding</keyword>
<protein>
    <submittedName>
        <fullName evidence="6">Putative ABC transport system ATP-binding protein</fullName>
    </submittedName>
</protein>
<evidence type="ECO:0000256" key="3">
    <source>
        <dbReference type="ARBA" id="ARBA00022840"/>
    </source>
</evidence>
<dbReference type="InterPro" id="IPR017911">
    <property type="entry name" value="MacB-like_ATP-bd"/>
</dbReference>
<evidence type="ECO:0000256" key="4">
    <source>
        <dbReference type="ARBA" id="ARBA00038388"/>
    </source>
</evidence>
<dbReference type="Pfam" id="PF00005">
    <property type="entry name" value="ABC_tran"/>
    <property type="match status" value="1"/>
</dbReference>
<gene>
    <name evidence="6" type="ORF">SAMN05661099_1312</name>
</gene>
<dbReference type="InterPro" id="IPR015854">
    <property type="entry name" value="ABC_transpr_LolD-like"/>
</dbReference>
<dbReference type="AlphaFoldDB" id="A0A1T5B5G9"/>
<dbReference type="GO" id="GO:0016887">
    <property type="term" value="F:ATP hydrolysis activity"/>
    <property type="evidence" value="ECO:0007669"/>
    <property type="project" value="InterPro"/>
</dbReference>
<dbReference type="InterPro" id="IPR027417">
    <property type="entry name" value="P-loop_NTPase"/>
</dbReference>
<reference evidence="7" key="1">
    <citation type="submission" date="2017-02" db="EMBL/GenBank/DDBJ databases">
        <authorList>
            <person name="Varghese N."/>
            <person name="Submissions S."/>
        </authorList>
    </citation>
    <scope>NUCLEOTIDE SEQUENCE [LARGE SCALE GENOMIC DNA]</scope>
    <source>
        <strain evidence="7">DSM 22385</strain>
    </source>
</reference>
<dbReference type="PANTHER" id="PTHR24220:SF86">
    <property type="entry name" value="ABC TRANSPORTER ABCH.1"/>
    <property type="match status" value="1"/>
</dbReference>
<dbReference type="STRING" id="572036.SAMN05661099_1312"/>
<dbReference type="EMBL" id="FUYR01000001">
    <property type="protein sequence ID" value="SKB42466.1"/>
    <property type="molecule type" value="Genomic_DNA"/>
</dbReference>
<dbReference type="GO" id="GO:0022857">
    <property type="term" value="F:transmembrane transporter activity"/>
    <property type="evidence" value="ECO:0007669"/>
    <property type="project" value="TreeGrafter"/>
</dbReference>
<dbReference type="GO" id="GO:0098796">
    <property type="term" value="C:membrane protein complex"/>
    <property type="evidence" value="ECO:0007669"/>
    <property type="project" value="UniProtKB-ARBA"/>
</dbReference>
<keyword evidence="3 6" id="KW-0067">ATP-binding</keyword>
<feature type="domain" description="ABC transporter" evidence="5">
    <location>
        <begin position="19"/>
        <end position="257"/>
    </location>
</feature>
<dbReference type="SUPFAM" id="SSF52540">
    <property type="entry name" value="P-loop containing nucleoside triphosphate hydrolases"/>
    <property type="match status" value="1"/>
</dbReference>
<evidence type="ECO:0000256" key="1">
    <source>
        <dbReference type="ARBA" id="ARBA00022448"/>
    </source>
</evidence>
<dbReference type="SMART" id="SM00382">
    <property type="entry name" value="AAA"/>
    <property type="match status" value="1"/>
</dbReference>
<dbReference type="PROSITE" id="PS50893">
    <property type="entry name" value="ABC_TRANSPORTER_2"/>
    <property type="match status" value="1"/>
</dbReference>
<dbReference type="Gene3D" id="3.40.50.300">
    <property type="entry name" value="P-loop containing nucleotide triphosphate hydrolases"/>
    <property type="match status" value="1"/>
</dbReference>
<evidence type="ECO:0000256" key="2">
    <source>
        <dbReference type="ARBA" id="ARBA00022741"/>
    </source>
</evidence>
<dbReference type="PROSITE" id="PS00211">
    <property type="entry name" value="ABC_TRANSPORTER_1"/>
    <property type="match status" value="1"/>
</dbReference>